<dbReference type="Gene3D" id="1.20.1250.20">
    <property type="entry name" value="MFS general substrate transporter like domains"/>
    <property type="match status" value="2"/>
</dbReference>
<feature type="transmembrane region" description="Helical" evidence="7">
    <location>
        <begin position="356"/>
        <end position="378"/>
    </location>
</feature>
<feature type="transmembrane region" description="Helical" evidence="7">
    <location>
        <begin position="319"/>
        <end position="344"/>
    </location>
</feature>
<dbReference type="InterPro" id="IPR036259">
    <property type="entry name" value="MFS_trans_sf"/>
</dbReference>
<dbReference type="PANTHER" id="PTHR11654">
    <property type="entry name" value="OLIGOPEPTIDE TRANSPORTER-RELATED"/>
    <property type="match status" value="1"/>
</dbReference>
<feature type="transmembrane region" description="Helical" evidence="7">
    <location>
        <begin position="951"/>
        <end position="973"/>
    </location>
</feature>
<feature type="transmembrane region" description="Helical" evidence="7">
    <location>
        <begin position="66"/>
        <end position="86"/>
    </location>
</feature>
<dbReference type="GO" id="GO:0016020">
    <property type="term" value="C:membrane"/>
    <property type="evidence" value="ECO:0007669"/>
    <property type="project" value="UniProtKB-SubCell"/>
</dbReference>
<dbReference type="Proteomes" id="UP000516314">
    <property type="component" value="Chromosome 3"/>
</dbReference>
<feature type="transmembrane region" description="Helical" evidence="7">
    <location>
        <begin position="130"/>
        <end position="154"/>
    </location>
</feature>
<accession>A0A7G2ERR3</accession>
<feature type="transmembrane region" description="Helical" evidence="7">
    <location>
        <begin position="872"/>
        <end position="891"/>
    </location>
</feature>
<keyword evidence="4 7" id="KW-1133">Transmembrane helix</keyword>
<evidence type="ECO:0000256" key="7">
    <source>
        <dbReference type="SAM" id="Phobius"/>
    </source>
</evidence>
<feature type="region of interest" description="Disordered" evidence="6">
    <location>
        <begin position="1"/>
        <end position="20"/>
    </location>
</feature>
<feature type="transmembrane region" description="Helical" evidence="7">
    <location>
        <begin position="838"/>
        <end position="860"/>
    </location>
</feature>
<evidence type="ECO:0000313" key="8">
    <source>
        <dbReference type="EMBL" id="CAD5324952.1"/>
    </source>
</evidence>
<sequence>MADSKSGDTEVAHRSSDPSEKRGGWITLPFMLVTLLGMSITSFGWGMNLIVFLIEEFHIKNIAAAQISNVVNGVVNMLPVVAAILADSFFGNIPGTSLLTLITSLNYLMPRPCETGSILCQSPSKLQLGILYVALALVIIGSAGTRFTLAAAGANQYKKPKEQGRFFNWFFLALYIGAITGTTAIVYTQDNASWKLGFGLCAVANLISFIVFIAGVRFYKHDKPLGSPYTSLIRVLVAATMKRKVVLSSKDEDYHQFGLGKEAKTSTTMPSKSFRFLNRAALKTKDDLNTSGDSSNNMWRLCSVQEVEDFKAILRLVPLWAAVMFLSTPVAVQMSMTVLQALVMDRELSPHFEVSAGSLQVIVLVFGCVFIMLNNWIIYPMYQKLIGKPLTPLQQVGIGHVFTILSMAISAVVETKRLKTVENGGHPMSVLWLVPGLVMVGIGEAFHFPANVAVFYGEFPESLKNTATSLTSVVIGISFYLSTAVIDVIQRTTAWLPNDINHGRVDNVYWVVVIGGVLNLGYFLVCSCLHTTTLFSIMAGSVLSNDTEAKISNDCKRGGCNTFPFMIATLLGISVTSYGWVLNLIVFLIEEYNIKSITAAQISNIVNGCLSMLPVVTAILADSFFGNIPVISASAFISLLGIFLLTLISSFENLRPRPCETGSILCQSPSKLHLGVLYAALALVTSGTSGTRVALASAGANQYDKPREKGSFFNWYFLTVNTGAIISATAIVYTQENASWRLGFGLCAAANLISFIVFISGKRFYKHDKPMGSPFTSLIRVLVAAILKIKVVTSSKEEDYHREVEKESKTCIGMPSKSFRFLNRAALKSEKDLNQEDGLSILFVGTSIGVQASMTVLQALVTDRGLDSKFKVPAGSLQVIVLISSCVFLVLNNWTIYPMYQKITHKQLTPLQQVGIGQVFNILSMAISAIVEAKRLKTVENEHPMSVLWLLPPLVIVGIGDAFHYMANVAVFYGEFPESMRNTATSVTSVAFGISFYLSTGLINLIQRTTAWLPDDINHGRVDNVYWVLVIGGVLNLGYFFVCSWCFTYRKFQDDNRQDPKDVTK</sequence>
<dbReference type="InterPro" id="IPR000109">
    <property type="entry name" value="POT_fam"/>
</dbReference>
<feature type="transmembrane region" description="Helical" evidence="7">
    <location>
        <begin position="430"/>
        <end position="450"/>
    </location>
</feature>
<evidence type="ECO:0000256" key="6">
    <source>
        <dbReference type="SAM" id="MobiDB-lite"/>
    </source>
</evidence>
<protein>
    <submittedName>
        <fullName evidence="8">(thale cress) hypothetical protein</fullName>
    </submittedName>
</protein>
<feature type="transmembrane region" description="Helical" evidence="7">
    <location>
        <begin position="166"/>
        <end position="187"/>
    </location>
</feature>
<evidence type="ECO:0000256" key="3">
    <source>
        <dbReference type="ARBA" id="ARBA00022692"/>
    </source>
</evidence>
<feature type="transmembrane region" description="Helical" evidence="7">
    <location>
        <begin position="740"/>
        <end position="761"/>
    </location>
</feature>
<keyword evidence="5 7" id="KW-0472">Membrane</keyword>
<keyword evidence="3 7" id="KW-0812">Transmembrane</keyword>
<dbReference type="GO" id="GO:0022857">
    <property type="term" value="F:transmembrane transporter activity"/>
    <property type="evidence" value="ECO:0007669"/>
    <property type="project" value="InterPro"/>
</dbReference>
<comment type="similarity">
    <text evidence="2">Belongs to the major facilitator superfamily. Proton-dependent oligopeptide transporter (POT/PTR) (TC 2.A.17) family.</text>
</comment>
<comment type="subcellular location">
    <subcellularLocation>
        <location evidence="1">Membrane</location>
        <topology evidence="1">Multi-pass membrane protein</topology>
    </subcellularLocation>
</comment>
<feature type="transmembrane region" description="Helical" evidence="7">
    <location>
        <begin position="470"/>
        <end position="489"/>
    </location>
</feature>
<reference evidence="8 9" key="1">
    <citation type="submission" date="2020-09" db="EMBL/GenBank/DDBJ databases">
        <authorList>
            <person name="Ashkenazy H."/>
        </authorList>
    </citation>
    <scope>NUCLEOTIDE SEQUENCE [LARGE SCALE GENOMIC DNA]</scope>
    <source>
        <strain evidence="9">cv. Cdm-0</strain>
    </source>
</reference>
<dbReference type="Pfam" id="PF00854">
    <property type="entry name" value="PTR2"/>
    <property type="match status" value="2"/>
</dbReference>
<feature type="transmembrane region" description="Helical" evidence="7">
    <location>
        <begin position="627"/>
        <end position="648"/>
    </location>
</feature>
<feature type="transmembrane region" description="Helical" evidence="7">
    <location>
        <begin position="715"/>
        <end position="734"/>
    </location>
</feature>
<evidence type="ECO:0000256" key="5">
    <source>
        <dbReference type="ARBA" id="ARBA00023136"/>
    </source>
</evidence>
<evidence type="ECO:0000256" key="4">
    <source>
        <dbReference type="ARBA" id="ARBA00022989"/>
    </source>
</evidence>
<feature type="transmembrane region" description="Helical" evidence="7">
    <location>
        <begin position="985"/>
        <end position="1006"/>
    </location>
</feature>
<feature type="transmembrane region" description="Helical" evidence="7">
    <location>
        <begin position="601"/>
        <end position="621"/>
    </location>
</feature>
<feature type="transmembrane region" description="Helical" evidence="7">
    <location>
        <begin position="196"/>
        <end position="219"/>
    </location>
</feature>
<dbReference type="AlphaFoldDB" id="A0A7G2ERR3"/>
<dbReference type="EMBL" id="LR881468">
    <property type="protein sequence ID" value="CAD5324952.1"/>
    <property type="molecule type" value="Genomic_DNA"/>
</dbReference>
<feature type="transmembrane region" description="Helical" evidence="7">
    <location>
        <begin position="510"/>
        <end position="543"/>
    </location>
</feature>
<dbReference type="SUPFAM" id="SSF103473">
    <property type="entry name" value="MFS general substrate transporter"/>
    <property type="match status" value="2"/>
</dbReference>
<feature type="transmembrane region" description="Helical" evidence="7">
    <location>
        <begin position="25"/>
        <end position="54"/>
    </location>
</feature>
<organism evidence="8 9">
    <name type="scientific">Arabidopsis thaliana</name>
    <name type="common">Mouse-ear cress</name>
    <dbReference type="NCBI Taxonomy" id="3702"/>
    <lineage>
        <taxon>Eukaryota</taxon>
        <taxon>Viridiplantae</taxon>
        <taxon>Streptophyta</taxon>
        <taxon>Embryophyta</taxon>
        <taxon>Tracheophyta</taxon>
        <taxon>Spermatophyta</taxon>
        <taxon>Magnoliopsida</taxon>
        <taxon>eudicotyledons</taxon>
        <taxon>Gunneridae</taxon>
        <taxon>Pentapetalae</taxon>
        <taxon>rosids</taxon>
        <taxon>malvids</taxon>
        <taxon>Brassicales</taxon>
        <taxon>Brassicaceae</taxon>
        <taxon>Camelineae</taxon>
        <taxon>Arabidopsis</taxon>
    </lineage>
</organism>
<dbReference type="CDD" id="cd17416">
    <property type="entry name" value="MFS_NPF1_2"/>
    <property type="match status" value="2"/>
</dbReference>
<evidence type="ECO:0000313" key="9">
    <source>
        <dbReference type="Proteomes" id="UP000516314"/>
    </source>
</evidence>
<proteinExistence type="inferred from homology"/>
<feature type="transmembrane region" description="Helical" evidence="7">
    <location>
        <begin position="563"/>
        <end position="589"/>
    </location>
</feature>
<gene>
    <name evidence="8" type="ORF">AT9943_LOCUS12820</name>
</gene>
<name>A0A7G2ERR3_ARATH</name>
<feature type="transmembrane region" description="Helical" evidence="7">
    <location>
        <begin position="1026"/>
        <end position="1047"/>
    </location>
</feature>
<evidence type="ECO:0000256" key="1">
    <source>
        <dbReference type="ARBA" id="ARBA00004141"/>
    </source>
</evidence>
<evidence type="ECO:0000256" key="2">
    <source>
        <dbReference type="ARBA" id="ARBA00005982"/>
    </source>
</evidence>